<dbReference type="EC" id="4.1.2.21" evidence="6"/>
<dbReference type="NCBIfam" id="NF006600">
    <property type="entry name" value="PRK09140.1"/>
    <property type="match status" value="1"/>
</dbReference>
<protein>
    <submittedName>
        <fullName evidence="6">2-dehydro-3-deoxy-6-phosphogalactonate aldolase</fullName>
        <ecNumber evidence="6">4.1.2.21</ecNumber>
    </submittedName>
</protein>
<evidence type="ECO:0000256" key="2">
    <source>
        <dbReference type="ARBA" id="ARBA00006906"/>
    </source>
</evidence>
<keyword evidence="4 6" id="KW-0456">Lyase</keyword>
<comment type="subunit">
    <text evidence="3">Homotrimer.</text>
</comment>
<keyword evidence="7" id="KW-1185">Reference proteome</keyword>
<evidence type="ECO:0000256" key="4">
    <source>
        <dbReference type="ARBA" id="ARBA00023239"/>
    </source>
</evidence>
<evidence type="ECO:0000313" key="6">
    <source>
        <dbReference type="EMBL" id="KAA5835134.1"/>
    </source>
</evidence>
<organism evidence="6 7">
    <name type="scientific">Saccharopolyspora hirsuta</name>
    <dbReference type="NCBI Taxonomy" id="1837"/>
    <lineage>
        <taxon>Bacteria</taxon>
        <taxon>Bacillati</taxon>
        <taxon>Actinomycetota</taxon>
        <taxon>Actinomycetes</taxon>
        <taxon>Pseudonocardiales</taxon>
        <taxon>Pseudonocardiaceae</taxon>
        <taxon>Saccharopolyspora</taxon>
    </lineage>
</organism>
<dbReference type="InterPro" id="IPR000887">
    <property type="entry name" value="Aldlse_KDPG_KHG"/>
</dbReference>
<dbReference type="AlphaFoldDB" id="A0A5M7C691"/>
<dbReference type="PANTHER" id="PTHR30246">
    <property type="entry name" value="2-KETO-3-DEOXY-6-PHOSPHOGLUCONATE ALDOLASE"/>
    <property type="match status" value="1"/>
</dbReference>
<evidence type="ECO:0000256" key="3">
    <source>
        <dbReference type="ARBA" id="ARBA00011233"/>
    </source>
</evidence>
<comment type="pathway">
    <text evidence="1">Carbohydrate acid metabolism.</text>
</comment>
<evidence type="ECO:0000313" key="7">
    <source>
        <dbReference type="Proteomes" id="UP000323946"/>
    </source>
</evidence>
<name>A0A5M7C691_SACHI</name>
<dbReference type="SUPFAM" id="SSF51569">
    <property type="entry name" value="Aldolase"/>
    <property type="match status" value="1"/>
</dbReference>
<dbReference type="SMR" id="A0A5M7C691"/>
<dbReference type="GO" id="GO:0008674">
    <property type="term" value="F:2-dehydro-3-deoxy-6-phosphogalactonate aldolase activity"/>
    <property type="evidence" value="ECO:0007669"/>
    <property type="project" value="UniProtKB-EC"/>
</dbReference>
<dbReference type="EMBL" id="VWPH01000004">
    <property type="protein sequence ID" value="KAA5835134.1"/>
    <property type="molecule type" value="Genomic_DNA"/>
</dbReference>
<gene>
    <name evidence="6" type="ORF">F1721_10085</name>
</gene>
<accession>A0A5M7C691</accession>
<dbReference type="Pfam" id="PF01081">
    <property type="entry name" value="Aldolase"/>
    <property type="match status" value="1"/>
</dbReference>
<evidence type="ECO:0000256" key="5">
    <source>
        <dbReference type="ARBA" id="ARBA00023277"/>
    </source>
</evidence>
<dbReference type="InterPro" id="IPR013785">
    <property type="entry name" value="Aldolase_TIM"/>
</dbReference>
<comment type="caution">
    <text evidence="6">The sequence shown here is derived from an EMBL/GenBank/DDBJ whole genome shotgun (WGS) entry which is preliminary data.</text>
</comment>
<dbReference type="RefSeq" id="WP_150066330.1">
    <property type="nucleotide sequence ID" value="NZ_JBEPDJ010000002.1"/>
</dbReference>
<dbReference type="InterPro" id="IPR031338">
    <property type="entry name" value="KDPG/KHG_AS_2"/>
</dbReference>
<comment type="similarity">
    <text evidence="2">Belongs to the KHG/KDPG aldolase family.</text>
</comment>
<dbReference type="Gene3D" id="3.20.20.70">
    <property type="entry name" value="Aldolase class I"/>
    <property type="match status" value="1"/>
</dbReference>
<reference evidence="6 7" key="1">
    <citation type="submission" date="2019-09" db="EMBL/GenBank/DDBJ databases">
        <title>Draft genome sequence of the thermophilic Saccharopolyspora hirsuta VKM Ac-666T.</title>
        <authorList>
            <person name="Lobastova T.G."/>
            <person name="Fokina V."/>
            <person name="Bragin E.Y."/>
            <person name="Shtratnikova V.Y."/>
            <person name="Starodumova I.P."/>
            <person name="Tarlachkov S.V."/>
            <person name="Donova M.V."/>
        </authorList>
    </citation>
    <scope>NUCLEOTIDE SEQUENCE [LARGE SCALE GENOMIC DNA]</scope>
    <source>
        <strain evidence="6 7">VKM Ac-666</strain>
    </source>
</reference>
<dbReference type="Proteomes" id="UP000323946">
    <property type="component" value="Unassembled WGS sequence"/>
</dbReference>
<dbReference type="OrthoDB" id="9805177at2"/>
<keyword evidence="5" id="KW-0119">Carbohydrate metabolism</keyword>
<dbReference type="PROSITE" id="PS00160">
    <property type="entry name" value="ALDOLASE_KDPG_KHG_2"/>
    <property type="match status" value="1"/>
</dbReference>
<evidence type="ECO:0000256" key="1">
    <source>
        <dbReference type="ARBA" id="ARBA00004761"/>
    </source>
</evidence>
<dbReference type="CDD" id="cd00452">
    <property type="entry name" value="KDPG_aldolase"/>
    <property type="match status" value="1"/>
</dbReference>
<sequence>MAVNGSGLIAILRGVTPDEVLAIGEALVEAGVDAIEVPLNSPDPFTSVERLAGAVGERCAVGVGTVVDVADVPRARAAGARIVVAPNTDPAVIAAAVEAGMRPYPGVATPTEAFAAIAAGARHLKLFPADAVGMAGMKAWRAVLPPDVEMLPVGGVDETNLAAWAAAGAGGAGLGSALYRPGDTPAQVGARAVAMRRAWSGTDSTR</sequence>
<proteinExistence type="inferred from homology"/>
<dbReference type="PANTHER" id="PTHR30246:SF1">
    <property type="entry name" value="2-DEHYDRO-3-DEOXY-6-PHOSPHOGALACTONATE ALDOLASE-RELATED"/>
    <property type="match status" value="1"/>
</dbReference>